<feature type="transmembrane region" description="Helical" evidence="12">
    <location>
        <begin position="89"/>
        <end position="109"/>
    </location>
</feature>
<dbReference type="Gene3D" id="6.10.340.10">
    <property type="match status" value="1"/>
</dbReference>
<dbReference type="InterPro" id="IPR036890">
    <property type="entry name" value="HATPase_C_sf"/>
</dbReference>
<evidence type="ECO:0000256" key="2">
    <source>
        <dbReference type="ARBA" id="ARBA00004236"/>
    </source>
</evidence>
<dbReference type="InterPro" id="IPR036097">
    <property type="entry name" value="HisK_dim/P_sf"/>
</dbReference>
<organism evidence="15 16">
    <name type="scientific">Tsukamurella paurometabola</name>
    <name type="common">Corynebacterium paurometabolum</name>
    <dbReference type="NCBI Taxonomy" id="2061"/>
    <lineage>
        <taxon>Bacteria</taxon>
        <taxon>Bacillati</taxon>
        <taxon>Actinomycetota</taxon>
        <taxon>Actinomycetes</taxon>
        <taxon>Mycobacteriales</taxon>
        <taxon>Tsukamurellaceae</taxon>
        <taxon>Tsukamurella</taxon>
    </lineage>
</organism>
<keyword evidence="4" id="KW-0597">Phosphoprotein</keyword>
<dbReference type="InterPro" id="IPR004358">
    <property type="entry name" value="Sig_transdc_His_kin-like_C"/>
</dbReference>
<evidence type="ECO:0000256" key="7">
    <source>
        <dbReference type="ARBA" id="ARBA00022777"/>
    </source>
</evidence>
<name>A0A3P8MC72_TSUPA</name>
<dbReference type="RefSeq" id="WP_164711496.1">
    <property type="nucleotide sequence ID" value="NZ_CP085954.1"/>
</dbReference>
<dbReference type="PRINTS" id="PR00344">
    <property type="entry name" value="BCTRLSENSOR"/>
</dbReference>
<feature type="compositionally biased region" description="Basic and acidic residues" evidence="11">
    <location>
        <begin position="7"/>
        <end position="32"/>
    </location>
</feature>
<dbReference type="GO" id="GO:0005886">
    <property type="term" value="C:plasma membrane"/>
    <property type="evidence" value="ECO:0007669"/>
    <property type="project" value="UniProtKB-SubCell"/>
</dbReference>
<dbReference type="InterPro" id="IPR050428">
    <property type="entry name" value="TCS_sensor_his_kinase"/>
</dbReference>
<dbReference type="PROSITE" id="PS50885">
    <property type="entry name" value="HAMP"/>
    <property type="match status" value="1"/>
</dbReference>
<keyword evidence="9" id="KW-0902">Two-component regulatory system</keyword>
<comment type="subcellular location">
    <subcellularLocation>
        <location evidence="2">Cell membrane</location>
    </subcellularLocation>
</comment>
<feature type="region of interest" description="Disordered" evidence="11">
    <location>
        <begin position="1"/>
        <end position="37"/>
    </location>
</feature>
<dbReference type="Gene3D" id="1.10.287.130">
    <property type="match status" value="1"/>
</dbReference>
<evidence type="ECO:0000256" key="5">
    <source>
        <dbReference type="ARBA" id="ARBA00022679"/>
    </source>
</evidence>
<evidence type="ECO:0000259" key="14">
    <source>
        <dbReference type="PROSITE" id="PS50885"/>
    </source>
</evidence>
<keyword evidence="8 12" id="KW-1133">Transmembrane helix</keyword>
<dbReference type="Pfam" id="PF02518">
    <property type="entry name" value="HATPase_c"/>
    <property type="match status" value="1"/>
</dbReference>
<dbReference type="PROSITE" id="PS50109">
    <property type="entry name" value="HIS_KIN"/>
    <property type="match status" value="1"/>
</dbReference>
<dbReference type="InterPro" id="IPR003594">
    <property type="entry name" value="HATPase_dom"/>
</dbReference>
<dbReference type="Pfam" id="PF00672">
    <property type="entry name" value="HAMP"/>
    <property type="match status" value="1"/>
</dbReference>
<dbReference type="InterPro" id="IPR003661">
    <property type="entry name" value="HisK_dim/P_dom"/>
</dbReference>
<evidence type="ECO:0000313" key="16">
    <source>
        <dbReference type="Proteomes" id="UP000271626"/>
    </source>
</evidence>
<evidence type="ECO:0000256" key="3">
    <source>
        <dbReference type="ARBA" id="ARBA00012438"/>
    </source>
</evidence>
<dbReference type="InterPro" id="IPR005467">
    <property type="entry name" value="His_kinase_dom"/>
</dbReference>
<feature type="domain" description="Histidine kinase" evidence="13">
    <location>
        <begin position="273"/>
        <end position="489"/>
    </location>
</feature>
<dbReference type="GO" id="GO:0000155">
    <property type="term" value="F:phosphorelay sensor kinase activity"/>
    <property type="evidence" value="ECO:0007669"/>
    <property type="project" value="InterPro"/>
</dbReference>
<dbReference type="EMBL" id="LR131273">
    <property type="protein sequence ID" value="VDR37513.1"/>
    <property type="molecule type" value="Genomic_DNA"/>
</dbReference>
<keyword evidence="6 12" id="KW-0812">Transmembrane</keyword>
<dbReference type="CDD" id="cd00082">
    <property type="entry name" value="HisKA"/>
    <property type="match status" value="1"/>
</dbReference>
<dbReference type="SMART" id="SM00304">
    <property type="entry name" value="HAMP"/>
    <property type="match status" value="1"/>
</dbReference>
<dbReference type="PANTHER" id="PTHR45436">
    <property type="entry name" value="SENSOR HISTIDINE KINASE YKOH"/>
    <property type="match status" value="1"/>
</dbReference>
<dbReference type="AlphaFoldDB" id="A0A3P8MC72"/>
<dbReference type="InterPro" id="IPR003660">
    <property type="entry name" value="HAMP_dom"/>
</dbReference>
<evidence type="ECO:0000256" key="6">
    <source>
        <dbReference type="ARBA" id="ARBA00022692"/>
    </source>
</evidence>
<dbReference type="CDD" id="cd00075">
    <property type="entry name" value="HATPase"/>
    <property type="match status" value="1"/>
</dbReference>
<accession>A0A3P8MC72</accession>
<dbReference type="CDD" id="cd06225">
    <property type="entry name" value="HAMP"/>
    <property type="match status" value="1"/>
</dbReference>
<evidence type="ECO:0000256" key="1">
    <source>
        <dbReference type="ARBA" id="ARBA00000085"/>
    </source>
</evidence>
<dbReference type="SUPFAM" id="SSF55874">
    <property type="entry name" value="ATPase domain of HSP90 chaperone/DNA topoisomerase II/histidine kinase"/>
    <property type="match status" value="1"/>
</dbReference>
<dbReference type="Proteomes" id="UP000271626">
    <property type="component" value="Chromosome"/>
</dbReference>
<dbReference type="SMART" id="SM00387">
    <property type="entry name" value="HATPase_c"/>
    <property type="match status" value="1"/>
</dbReference>
<feature type="transmembrane region" description="Helical" evidence="12">
    <location>
        <begin position="189"/>
        <end position="212"/>
    </location>
</feature>
<dbReference type="Pfam" id="PF00512">
    <property type="entry name" value="HisKA"/>
    <property type="match status" value="1"/>
</dbReference>
<dbReference type="SMART" id="SM00388">
    <property type="entry name" value="HisKA"/>
    <property type="match status" value="1"/>
</dbReference>
<evidence type="ECO:0000256" key="8">
    <source>
        <dbReference type="ARBA" id="ARBA00022989"/>
    </source>
</evidence>
<keyword evidence="7 15" id="KW-0418">Kinase</keyword>
<evidence type="ECO:0000313" key="15">
    <source>
        <dbReference type="EMBL" id="VDR37513.1"/>
    </source>
</evidence>
<reference evidence="15 16" key="1">
    <citation type="submission" date="2018-12" db="EMBL/GenBank/DDBJ databases">
        <authorList>
            <consortium name="Pathogen Informatics"/>
        </authorList>
    </citation>
    <scope>NUCLEOTIDE SEQUENCE [LARGE SCALE GENOMIC DNA]</scope>
    <source>
        <strain evidence="15 16">NCTC10741</strain>
    </source>
</reference>
<dbReference type="EC" id="2.7.13.3" evidence="3"/>
<evidence type="ECO:0000256" key="11">
    <source>
        <dbReference type="SAM" id="MobiDB-lite"/>
    </source>
</evidence>
<evidence type="ECO:0000259" key="13">
    <source>
        <dbReference type="PROSITE" id="PS50109"/>
    </source>
</evidence>
<dbReference type="SUPFAM" id="SSF47384">
    <property type="entry name" value="Homodimeric domain of signal transducing histidine kinase"/>
    <property type="match status" value="1"/>
</dbReference>
<dbReference type="SUPFAM" id="SSF158472">
    <property type="entry name" value="HAMP domain-like"/>
    <property type="match status" value="1"/>
</dbReference>
<gene>
    <name evidence="15" type="primary">mprB</name>
    <name evidence="15" type="ORF">NCTC10741_00618</name>
</gene>
<dbReference type="Gene3D" id="3.30.565.10">
    <property type="entry name" value="Histidine kinase-like ATPase, C-terminal domain"/>
    <property type="match status" value="1"/>
</dbReference>
<evidence type="ECO:0000256" key="10">
    <source>
        <dbReference type="ARBA" id="ARBA00023136"/>
    </source>
</evidence>
<keyword evidence="5 15" id="KW-0808">Transferase</keyword>
<feature type="domain" description="HAMP" evidence="14">
    <location>
        <begin position="213"/>
        <end position="265"/>
    </location>
</feature>
<sequence>MTVPRHARPEAKDRQVRDRRAASDPGARRPMRDPNPITRNVSFRWRVTLLAAAVVGIAVALMAASAFFVVKRAMYADVDNRLQQQVDSVAPAMSSPVTQFTTVMMMLMFRPDMSVNRTMVVYPDGTPYHSGPSGQVPIGDQERQVIEGKSPESLRSVGDTRVMARRLDNGVTILVAEDLTPTKNLLSELGTVLIVVGACGIVLAAIAGTAVARGGLRPVQRLTEAAERVARTDDLTPIPVTGRDELARLTTSFNTMLQALADSRDRQARLVADAGHELRTPLTSLRTNVELLVAANQPGAPPIPEDDMKELSDDVLAQVEELTTLVGDLVDLAREDAPEAVNEEIDLEEVLQKAVERVERRRPTVRFEVASAPWYVYGDQAGLGRAVVNVLDNAAKFSPDGGVVRVELAEIGVARAALSVADSGPGIPEEDRELVFERFYRSMASRSMPGSGLGLAIVKQVVERHGGSVAVGTADGGGALVRLEIPGSPVAGGRAPQVVQREPRLRLRRGR</sequence>
<evidence type="ECO:0000256" key="9">
    <source>
        <dbReference type="ARBA" id="ARBA00023012"/>
    </source>
</evidence>
<evidence type="ECO:0000256" key="12">
    <source>
        <dbReference type="SAM" id="Phobius"/>
    </source>
</evidence>
<proteinExistence type="predicted"/>
<evidence type="ECO:0000256" key="4">
    <source>
        <dbReference type="ARBA" id="ARBA00022553"/>
    </source>
</evidence>
<dbReference type="PANTHER" id="PTHR45436:SF5">
    <property type="entry name" value="SENSOR HISTIDINE KINASE TRCS"/>
    <property type="match status" value="1"/>
</dbReference>
<protein>
    <recommendedName>
        <fullName evidence="3">histidine kinase</fullName>
        <ecNumber evidence="3">2.7.13.3</ecNumber>
    </recommendedName>
</protein>
<comment type="catalytic activity">
    <reaction evidence="1">
        <text>ATP + protein L-histidine = ADP + protein N-phospho-L-histidine.</text>
        <dbReference type="EC" id="2.7.13.3"/>
    </reaction>
</comment>
<feature type="transmembrane region" description="Helical" evidence="12">
    <location>
        <begin position="47"/>
        <end position="69"/>
    </location>
</feature>
<keyword evidence="10 12" id="KW-0472">Membrane</keyword>